<dbReference type="AlphaFoldDB" id="A0A0F9HJ13"/>
<sequence>MSEHDDKLSALAEAARKAIELRAPKPEAESEQPPE</sequence>
<proteinExistence type="predicted"/>
<organism evidence="1">
    <name type="scientific">marine sediment metagenome</name>
    <dbReference type="NCBI Taxonomy" id="412755"/>
    <lineage>
        <taxon>unclassified sequences</taxon>
        <taxon>metagenomes</taxon>
        <taxon>ecological metagenomes</taxon>
    </lineage>
</organism>
<gene>
    <name evidence="1" type="ORF">LCGC14_1696580</name>
</gene>
<evidence type="ECO:0000313" key="1">
    <source>
        <dbReference type="EMBL" id="KKM15386.1"/>
    </source>
</evidence>
<dbReference type="EMBL" id="LAZR01014919">
    <property type="protein sequence ID" value="KKM15386.1"/>
    <property type="molecule type" value="Genomic_DNA"/>
</dbReference>
<comment type="caution">
    <text evidence="1">The sequence shown here is derived from an EMBL/GenBank/DDBJ whole genome shotgun (WGS) entry which is preliminary data.</text>
</comment>
<accession>A0A0F9HJ13</accession>
<name>A0A0F9HJ13_9ZZZZ</name>
<reference evidence="1" key="1">
    <citation type="journal article" date="2015" name="Nature">
        <title>Complex archaea that bridge the gap between prokaryotes and eukaryotes.</title>
        <authorList>
            <person name="Spang A."/>
            <person name="Saw J.H."/>
            <person name="Jorgensen S.L."/>
            <person name="Zaremba-Niedzwiedzka K."/>
            <person name="Martijn J."/>
            <person name="Lind A.E."/>
            <person name="van Eijk R."/>
            <person name="Schleper C."/>
            <person name="Guy L."/>
            <person name="Ettema T.J."/>
        </authorList>
    </citation>
    <scope>NUCLEOTIDE SEQUENCE</scope>
</reference>
<protein>
    <submittedName>
        <fullName evidence="1">Uncharacterized protein</fullName>
    </submittedName>
</protein>